<dbReference type="InterPro" id="IPR005135">
    <property type="entry name" value="Endo/exonuclease/phosphatase"/>
</dbReference>
<dbReference type="Pfam" id="PF14529">
    <property type="entry name" value="Exo_endo_phos_2"/>
    <property type="match status" value="1"/>
</dbReference>
<dbReference type="Proteomes" id="UP000499080">
    <property type="component" value="Unassembled WGS sequence"/>
</dbReference>
<dbReference type="OrthoDB" id="411871at2759"/>
<name>A0A4Y2LLV6_ARAVE</name>
<protein>
    <recommendedName>
        <fullName evidence="2">Endonuclease/exonuclease/phosphatase domain-containing protein</fullName>
    </recommendedName>
</protein>
<organism evidence="3 4">
    <name type="scientific">Araneus ventricosus</name>
    <name type="common">Orbweaver spider</name>
    <name type="synonym">Epeira ventricosa</name>
    <dbReference type="NCBI Taxonomy" id="182803"/>
    <lineage>
        <taxon>Eukaryota</taxon>
        <taxon>Metazoa</taxon>
        <taxon>Ecdysozoa</taxon>
        <taxon>Arthropoda</taxon>
        <taxon>Chelicerata</taxon>
        <taxon>Arachnida</taxon>
        <taxon>Araneae</taxon>
        <taxon>Araneomorphae</taxon>
        <taxon>Entelegynae</taxon>
        <taxon>Araneoidea</taxon>
        <taxon>Araneidae</taxon>
        <taxon>Araneus</taxon>
    </lineage>
</organism>
<comment type="caution">
    <text evidence="3">The sequence shown here is derived from an EMBL/GenBank/DDBJ whole genome shotgun (WGS) entry which is preliminary data.</text>
</comment>
<dbReference type="EMBL" id="BGPR01119167">
    <property type="protein sequence ID" value="GBN14983.1"/>
    <property type="molecule type" value="Genomic_DNA"/>
</dbReference>
<feature type="domain" description="Endonuclease/exonuclease/phosphatase" evidence="2">
    <location>
        <begin position="13"/>
        <end position="83"/>
    </location>
</feature>
<dbReference type="SUPFAM" id="SSF56219">
    <property type="entry name" value="DNase I-like"/>
    <property type="match status" value="1"/>
</dbReference>
<dbReference type="InterPro" id="IPR036691">
    <property type="entry name" value="Endo/exonu/phosph_ase_sf"/>
</dbReference>
<evidence type="ECO:0000259" key="2">
    <source>
        <dbReference type="Pfam" id="PF14529"/>
    </source>
</evidence>
<accession>A0A4Y2LLV6</accession>
<dbReference type="Gene3D" id="3.60.10.10">
    <property type="entry name" value="Endonuclease/exonuclease/phosphatase"/>
    <property type="match status" value="1"/>
</dbReference>
<feature type="region of interest" description="Disordered" evidence="1">
    <location>
        <begin position="130"/>
        <end position="150"/>
    </location>
</feature>
<sequence length="150" mass="17446">MSRPQWRQSPLGYSHSNPRGEAILNFILANNLYINNTPDAPPAFMRNTDKRWPDLTVCSQPLIEEIENREELEEPSFSDHQFIQTNVEATITSNTFKRHKTLYGNHHKFKQHLKLHIGESIRKLKTCNSQDDINPRSVRPKIVSRNKTPS</sequence>
<gene>
    <name evidence="3" type="ORF">AVEN_6952_1</name>
</gene>
<proteinExistence type="predicted"/>
<keyword evidence="4" id="KW-1185">Reference proteome</keyword>
<evidence type="ECO:0000256" key="1">
    <source>
        <dbReference type="SAM" id="MobiDB-lite"/>
    </source>
</evidence>
<dbReference type="GO" id="GO:0003824">
    <property type="term" value="F:catalytic activity"/>
    <property type="evidence" value="ECO:0007669"/>
    <property type="project" value="InterPro"/>
</dbReference>
<reference evidence="3 4" key="1">
    <citation type="journal article" date="2019" name="Sci. Rep.">
        <title>Orb-weaving spider Araneus ventricosus genome elucidates the spidroin gene catalogue.</title>
        <authorList>
            <person name="Kono N."/>
            <person name="Nakamura H."/>
            <person name="Ohtoshi R."/>
            <person name="Moran D.A.P."/>
            <person name="Shinohara A."/>
            <person name="Yoshida Y."/>
            <person name="Fujiwara M."/>
            <person name="Mori M."/>
            <person name="Tomita M."/>
            <person name="Arakawa K."/>
        </authorList>
    </citation>
    <scope>NUCLEOTIDE SEQUENCE [LARGE SCALE GENOMIC DNA]</scope>
</reference>
<evidence type="ECO:0000313" key="3">
    <source>
        <dbReference type="EMBL" id="GBN14983.1"/>
    </source>
</evidence>
<evidence type="ECO:0000313" key="4">
    <source>
        <dbReference type="Proteomes" id="UP000499080"/>
    </source>
</evidence>
<dbReference type="AlphaFoldDB" id="A0A4Y2LLV6"/>